<protein>
    <submittedName>
        <fullName evidence="3">Uncharacterized protein</fullName>
    </submittedName>
</protein>
<accession>A0A375YP92</accession>
<evidence type="ECO:0000256" key="2">
    <source>
        <dbReference type="SAM" id="SignalP"/>
    </source>
</evidence>
<reference evidence="3 4" key="1">
    <citation type="submission" date="2018-05" db="EMBL/GenBank/DDBJ databases">
        <authorList>
            <consortium name="IHU Genomes"/>
        </authorList>
    </citation>
    <scope>NUCLEOTIDE SEQUENCE [LARGE SCALE GENOMIC DNA]</scope>
    <source>
        <strain evidence="3 4">P7335</strain>
    </source>
</reference>
<sequence length="129" mass="13071">MHMKKIAAGVATVSALGLAGLGLGVGMALADPPAPNPNPGPGVNIGGPGNPAPPGRGYLPPPGHGGPMPQDRILLPAVPAWVVTPVVPPLDAPLRPDLPDWADGLSLVWNPDLSAWGVWNGDQGVFIRL</sequence>
<keyword evidence="4" id="KW-1185">Reference proteome</keyword>
<dbReference type="AlphaFoldDB" id="A0A375YP92"/>
<dbReference type="RefSeq" id="WP_083146695.1">
    <property type="nucleotide sequence ID" value="NZ_MVID01000040.1"/>
</dbReference>
<gene>
    <name evidence="3" type="ORF">MPP7335_04636</name>
</gene>
<organism evidence="3 4">
    <name type="scientific">Mycolicibacterium parafortuitum</name>
    <name type="common">Mycobacterium parafortuitum</name>
    <dbReference type="NCBI Taxonomy" id="39692"/>
    <lineage>
        <taxon>Bacteria</taxon>
        <taxon>Bacillati</taxon>
        <taxon>Actinomycetota</taxon>
        <taxon>Actinomycetes</taxon>
        <taxon>Mycobacteriales</taxon>
        <taxon>Mycobacteriaceae</taxon>
        <taxon>Mycolicibacterium</taxon>
    </lineage>
</organism>
<proteinExistence type="predicted"/>
<name>A0A375YP92_MYCPF</name>
<keyword evidence="2" id="KW-0732">Signal</keyword>
<feature type="compositionally biased region" description="Pro residues" evidence="1">
    <location>
        <begin position="50"/>
        <end position="64"/>
    </location>
</feature>
<dbReference type="EMBL" id="UEGS01000001">
    <property type="protein sequence ID" value="SRX82869.1"/>
    <property type="molecule type" value="Genomic_DNA"/>
</dbReference>
<feature type="region of interest" description="Disordered" evidence="1">
    <location>
        <begin position="28"/>
        <end position="70"/>
    </location>
</feature>
<dbReference type="STRING" id="39692.BST38_27525"/>
<evidence type="ECO:0000313" key="3">
    <source>
        <dbReference type="EMBL" id="SRX82869.1"/>
    </source>
</evidence>
<dbReference type="Proteomes" id="UP000252008">
    <property type="component" value="Unassembled WGS sequence"/>
</dbReference>
<evidence type="ECO:0000313" key="4">
    <source>
        <dbReference type="Proteomes" id="UP000252008"/>
    </source>
</evidence>
<evidence type="ECO:0000256" key="1">
    <source>
        <dbReference type="SAM" id="MobiDB-lite"/>
    </source>
</evidence>
<feature type="signal peptide" evidence="2">
    <location>
        <begin position="1"/>
        <end position="30"/>
    </location>
</feature>
<feature type="chain" id="PRO_5016853765" evidence="2">
    <location>
        <begin position="31"/>
        <end position="129"/>
    </location>
</feature>